<keyword evidence="15" id="KW-1185">Reference proteome</keyword>
<feature type="domain" description="Radical SAM core" evidence="13">
    <location>
        <begin position="98"/>
        <end position="328"/>
    </location>
</feature>
<organism evidence="14 15">
    <name type="scientific">Mesosutterella porci</name>
    <dbReference type="NCBI Taxonomy" id="2915351"/>
    <lineage>
        <taxon>Bacteria</taxon>
        <taxon>Pseudomonadati</taxon>
        <taxon>Pseudomonadota</taxon>
        <taxon>Betaproteobacteria</taxon>
        <taxon>Burkholderiales</taxon>
        <taxon>Sutterellaceae</taxon>
        <taxon>Mesosutterella</taxon>
    </lineage>
</organism>
<evidence type="ECO:0000256" key="1">
    <source>
        <dbReference type="ARBA" id="ARBA00001966"/>
    </source>
</evidence>
<accession>A0ABS9MSH9</accession>
<keyword evidence="7" id="KW-0808">Transferase</keyword>
<keyword evidence="5" id="KW-0963">Cytoplasm</keyword>
<sequence length="357" mass="38393">MQQKISSFADLAEISAWLRERSAKPQHERLVYRAWLRRAAWPEPGAGKLPRTLCAGLPFLREELAALAVSALRREGGDGVSSKMLLRLSDGRTVESVVLPKNAVCVSTQVGCAVGCAFCMTGRGGLTRQLGSAEIVAQVAAAREINPAIRKVDFMGMGEPAHNLRAVMEAVQFLGTYGDFGHKSLMISSSGSRRLFQHLMALPRQAVKPALALSLHSTRDELRSALMPHADKMTVRDLVAAAEAYSRMARTPVQYEWVLLQGVNDGVQEADGLIALLAGRSAMVNVIPVNEVSGLPFKRPPKAACLGFVRRLREAGIVSTIRQSAAQDVLGGCGQLRSRFIEGAAGSAARRALDISA</sequence>
<proteinExistence type="inferred from homology"/>
<dbReference type="SUPFAM" id="SSF102114">
    <property type="entry name" value="Radical SAM enzymes"/>
    <property type="match status" value="1"/>
</dbReference>
<dbReference type="PROSITE" id="PS51918">
    <property type="entry name" value="RADICAL_SAM"/>
    <property type="match status" value="1"/>
</dbReference>
<evidence type="ECO:0000256" key="3">
    <source>
        <dbReference type="ARBA" id="ARBA00007544"/>
    </source>
</evidence>
<evidence type="ECO:0000256" key="6">
    <source>
        <dbReference type="ARBA" id="ARBA00022603"/>
    </source>
</evidence>
<evidence type="ECO:0000313" key="15">
    <source>
        <dbReference type="Proteomes" id="UP001297600"/>
    </source>
</evidence>
<evidence type="ECO:0000256" key="7">
    <source>
        <dbReference type="ARBA" id="ARBA00022679"/>
    </source>
</evidence>
<dbReference type="PANTHER" id="PTHR30544:SF5">
    <property type="entry name" value="RADICAL SAM CORE DOMAIN-CONTAINING PROTEIN"/>
    <property type="match status" value="1"/>
</dbReference>
<dbReference type="SFLD" id="SFLDS00029">
    <property type="entry name" value="Radical_SAM"/>
    <property type="match status" value="1"/>
</dbReference>
<evidence type="ECO:0000256" key="4">
    <source>
        <dbReference type="ARBA" id="ARBA00022485"/>
    </source>
</evidence>
<keyword evidence="6" id="KW-0489">Methyltransferase</keyword>
<keyword evidence="4" id="KW-0004">4Fe-4S</keyword>
<keyword evidence="12" id="KW-1015">Disulfide bond</keyword>
<dbReference type="SFLD" id="SFLDG01062">
    <property type="entry name" value="methyltransferase_(Class_A)"/>
    <property type="match status" value="1"/>
</dbReference>
<dbReference type="Proteomes" id="UP001297600">
    <property type="component" value="Unassembled WGS sequence"/>
</dbReference>
<dbReference type="PANTHER" id="PTHR30544">
    <property type="entry name" value="23S RRNA METHYLTRANSFERASE"/>
    <property type="match status" value="1"/>
</dbReference>
<comment type="subcellular location">
    <subcellularLocation>
        <location evidence="2">Cytoplasm</location>
    </subcellularLocation>
</comment>
<evidence type="ECO:0000256" key="11">
    <source>
        <dbReference type="ARBA" id="ARBA00023014"/>
    </source>
</evidence>
<dbReference type="InterPro" id="IPR013785">
    <property type="entry name" value="Aldolase_TIM"/>
</dbReference>
<evidence type="ECO:0000256" key="10">
    <source>
        <dbReference type="ARBA" id="ARBA00023004"/>
    </source>
</evidence>
<evidence type="ECO:0000256" key="2">
    <source>
        <dbReference type="ARBA" id="ARBA00004496"/>
    </source>
</evidence>
<reference evidence="14 15" key="1">
    <citation type="submission" date="2022-02" db="EMBL/GenBank/DDBJ databases">
        <title>Mesosutterella porci, a novel member of the family Sutterellaceae from pig feces.</title>
        <authorList>
            <person name="Wylensek D."/>
            <person name="Clavel T."/>
        </authorList>
    </citation>
    <scope>NUCLEOTIDE SEQUENCE [LARGE SCALE GENOMIC DNA]</scope>
    <source>
        <strain evidence="15">oilRF-744-wt-GAM-9</strain>
    </source>
</reference>
<evidence type="ECO:0000259" key="13">
    <source>
        <dbReference type="PROSITE" id="PS51918"/>
    </source>
</evidence>
<name>A0ABS9MSH9_9BURK</name>
<dbReference type="InterPro" id="IPR007197">
    <property type="entry name" value="rSAM"/>
</dbReference>
<dbReference type="InterPro" id="IPR058240">
    <property type="entry name" value="rSAM_sf"/>
</dbReference>
<keyword evidence="11" id="KW-0411">Iron-sulfur</keyword>
<comment type="caution">
    <text evidence="14">The sequence shown here is derived from an EMBL/GenBank/DDBJ whole genome shotgun (WGS) entry which is preliminary data.</text>
</comment>
<dbReference type="RefSeq" id="WP_237979565.1">
    <property type="nucleotide sequence ID" value="NZ_JAKNCT010000011.1"/>
</dbReference>
<dbReference type="Pfam" id="PF04055">
    <property type="entry name" value="Radical_SAM"/>
    <property type="match status" value="1"/>
</dbReference>
<dbReference type="InterPro" id="IPR004383">
    <property type="entry name" value="rRNA_lsu_MTrfase_RlmN/Cfr"/>
</dbReference>
<evidence type="ECO:0000313" key="14">
    <source>
        <dbReference type="EMBL" id="MCG5031581.1"/>
    </source>
</evidence>
<dbReference type="EMBL" id="JAKNCT010000011">
    <property type="protein sequence ID" value="MCG5031581.1"/>
    <property type="molecule type" value="Genomic_DNA"/>
</dbReference>
<comment type="similarity">
    <text evidence="3">Belongs to the radical SAM superfamily. RlmN family.</text>
</comment>
<evidence type="ECO:0000256" key="12">
    <source>
        <dbReference type="ARBA" id="ARBA00023157"/>
    </source>
</evidence>
<protein>
    <submittedName>
        <fullName evidence="14">Radical SAM protein</fullName>
    </submittedName>
</protein>
<evidence type="ECO:0000256" key="5">
    <source>
        <dbReference type="ARBA" id="ARBA00022490"/>
    </source>
</evidence>
<keyword evidence="10" id="KW-0408">Iron</keyword>
<comment type="cofactor">
    <cofactor evidence="1">
        <name>[4Fe-4S] cluster</name>
        <dbReference type="ChEBI" id="CHEBI:49883"/>
    </cofactor>
</comment>
<keyword evidence="8" id="KW-0949">S-adenosyl-L-methionine</keyword>
<dbReference type="InterPro" id="IPR040072">
    <property type="entry name" value="Methyltransferase_A"/>
</dbReference>
<keyword evidence="9" id="KW-0479">Metal-binding</keyword>
<dbReference type="SFLD" id="SFLDF00275">
    <property type="entry name" value="adenosine_C2_methyltransferase"/>
    <property type="match status" value="1"/>
</dbReference>
<evidence type="ECO:0000256" key="8">
    <source>
        <dbReference type="ARBA" id="ARBA00022691"/>
    </source>
</evidence>
<evidence type="ECO:0000256" key="9">
    <source>
        <dbReference type="ARBA" id="ARBA00022723"/>
    </source>
</evidence>
<gene>
    <name evidence="14" type="ORF">MAF45_09020</name>
</gene>
<dbReference type="Gene3D" id="3.20.20.70">
    <property type="entry name" value="Aldolase class I"/>
    <property type="match status" value="1"/>
</dbReference>